<name>A0A811QL42_9POAL</name>
<evidence type="ECO:0000313" key="4">
    <source>
        <dbReference type="Proteomes" id="UP000604825"/>
    </source>
</evidence>
<feature type="chain" id="PRO_5032425967" description="Secreted protein" evidence="2">
    <location>
        <begin position="19"/>
        <end position="129"/>
    </location>
</feature>
<feature type="region of interest" description="Disordered" evidence="1">
    <location>
        <begin position="102"/>
        <end position="129"/>
    </location>
</feature>
<proteinExistence type="predicted"/>
<accession>A0A811QL42</accession>
<dbReference type="EMBL" id="CAJGYO010000010">
    <property type="protein sequence ID" value="CAD6257530.1"/>
    <property type="molecule type" value="Genomic_DNA"/>
</dbReference>
<feature type="signal peptide" evidence="2">
    <location>
        <begin position="1"/>
        <end position="18"/>
    </location>
</feature>
<feature type="region of interest" description="Disordered" evidence="1">
    <location>
        <begin position="24"/>
        <end position="73"/>
    </location>
</feature>
<evidence type="ECO:0008006" key="5">
    <source>
        <dbReference type="Google" id="ProtNLM"/>
    </source>
</evidence>
<evidence type="ECO:0000313" key="3">
    <source>
        <dbReference type="EMBL" id="CAD6257530.1"/>
    </source>
</evidence>
<evidence type="ECO:0000256" key="2">
    <source>
        <dbReference type="SAM" id="SignalP"/>
    </source>
</evidence>
<evidence type="ECO:0000256" key="1">
    <source>
        <dbReference type="SAM" id="MobiDB-lite"/>
    </source>
</evidence>
<reference evidence="3" key="1">
    <citation type="submission" date="2020-10" db="EMBL/GenBank/DDBJ databases">
        <authorList>
            <person name="Han B."/>
            <person name="Lu T."/>
            <person name="Zhao Q."/>
            <person name="Huang X."/>
            <person name="Zhao Y."/>
        </authorList>
    </citation>
    <scope>NUCLEOTIDE SEQUENCE</scope>
</reference>
<keyword evidence="4" id="KW-1185">Reference proteome</keyword>
<organism evidence="3 4">
    <name type="scientific">Miscanthus lutarioriparius</name>
    <dbReference type="NCBI Taxonomy" id="422564"/>
    <lineage>
        <taxon>Eukaryota</taxon>
        <taxon>Viridiplantae</taxon>
        <taxon>Streptophyta</taxon>
        <taxon>Embryophyta</taxon>
        <taxon>Tracheophyta</taxon>
        <taxon>Spermatophyta</taxon>
        <taxon>Magnoliopsida</taxon>
        <taxon>Liliopsida</taxon>
        <taxon>Poales</taxon>
        <taxon>Poaceae</taxon>
        <taxon>PACMAD clade</taxon>
        <taxon>Panicoideae</taxon>
        <taxon>Andropogonodae</taxon>
        <taxon>Andropogoneae</taxon>
        <taxon>Saccharinae</taxon>
        <taxon>Miscanthus</taxon>
    </lineage>
</organism>
<dbReference type="Proteomes" id="UP000604825">
    <property type="component" value="Unassembled WGS sequence"/>
</dbReference>
<sequence length="129" mass="13677">MATSLCLAGAMRAAVVVALCTTSWSCPGSIDGGDDDRGRRSPTSPTQSSSISGPHRRRLHASGGYRGATHRLQPCPHRDEVIKGWRRTELAVLSAGCAKGRERDGKLWCNPPPAAMSAQGRGHQGMAKD</sequence>
<keyword evidence="2" id="KW-0732">Signal</keyword>
<gene>
    <name evidence="3" type="ORF">NCGR_LOCUS41015</name>
</gene>
<feature type="compositionally biased region" description="Low complexity" evidence="1">
    <location>
        <begin position="41"/>
        <end position="53"/>
    </location>
</feature>
<dbReference type="AlphaFoldDB" id="A0A811QL42"/>
<comment type="caution">
    <text evidence="3">The sequence shown here is derived from an EMBL/GenBank/DDBJ whole genome shotgun (WGS) entry which is preliminary data.</text>
</comment>
<protein>
    <recommendedName>
        <fullName evidence="5">Secreted protein</fullName>
    </recommendedName>
</protein>